<proteinExistence type="inferred from homology"/>
<evidence type="ECO:0000313" key="3">
    <source>
        <dbReference type="Proteomes" id="UP001597327"/>
    </source>
</evidence>
<protein>
    <recommendedName>
        <fullName evidence="1">UPF0260 protein ACFSC7_04975</fullName>
    </recommendedName>
</protein>
<comment type="caution">
    <text evidence="2">The sequence shown here is derived from an EMBL/GenBank/DDBJ whole genome shotgun (WGS) entry which is preliminary data.</text>
</comment>
<dbReference type="EMBL" id="JBHUFA010000001">
    <property type="protein sequence ID" value="MFD1694860.1"/>
    <property type="molecule type" value="Genomic_DNA"/>
</dbReference>
<gene>
    <name evidence="2" type="ORF">ACFSC7_04975</name>
</gene>
<comment type="similarity">
    <text evidence="1">Belongs to the UPF0260 family.</text>
</comment>
<dbReference type="Pfam" id="PF03692">
    <property type="entry name" value="CxxCxxCC"/>
    <property type="match status" value="1"/>
</dbReference>
<evidence type="ECO:0000313" key="2">
    <source>
        <dbReference type="EMBL" id="MFD1694860.1"/>
    </source>
</evidence>
<dbReference type="PANTHER" id="PTHR37421">
    <property type="entry name" value="UPF0260 PROTEIN YCGN"/>
    <property type="match status" value="1"/>
</dbReference>
<accession>A0ABW4JRY3</accession>
<dbReference type="RefSeq" id="WP_149891335.1">
    <property type="nucleotide sequence ID" value="NZ_JBHUFA010000001.1"/>
</dbReference>
<sequence>MKSIVSDQNPDKLPFWKTKTLAQMTTAEWESLCDGCARCCLNKLEDWDTGQIVWTDVACTLLDGDSCRCKDYPNRAATVPDCIQLTVEEVNTLTWLPPTCAYRLVRDGEDLYWWHPLISGDPETVHQAGISVSGQTVPEDGIELEDYEDHVVTWPGEVPAGSERPAGA</sequence>
<dbReference type="HAMAP" id="MF_00676">
    <property type="entry name" value="UPF0260"/>
    <property type="match status" value="1"/>
</dbReference>
<keyword evidence="3" id="KW-1185">Reference proteome</keyword>
<dbReference type="NCBIfam" id="NF003507">
    <property type="entry name" value="PRK05170.2-5"/>
    <property type="match status" value="1"/>
</dbReference>
<evidence type="ECO:0000256" key="1">
    <source>
        <dbReference type="HAMAP-Rule" id="MF_00676"/>
    </source>
</evidence>
<dbReference type="PANTHER" id="PTHR37421:SF1">
    <property type="entry name" value="UPF0260 PROTEIN YCGN"/>
    <property type="match status" value="1"/>
</dbReference>
<dbReference type="Proteomes" id="UP001597327">
    <property type="component" value="Unassembled WGS sequence"/>
</dbReference>
<dbReference type="PIRSF" id="PIRSF006173">
    <property type="entry name" value="UCP006173"/>
    <property type="match status" value="1"/>
</dbReference>
<name>A0ABW4JRY3_9HYPH</name>
<dbReference type="NCBIfam" id="NF003501">
    <property type="entry name" value="PRK05170.1-5"/>
    <property type="match status" value="1"/>
</dbReference>
<dbReference type="InterPro" id="IPR005358">
    <property type="entry name" value="Puta_zinc/iron-chelating_dom"/>
</dbReference>
<reference evidence="3" key="1">
    <citation type="journal article" date="2019" name="Int. J. Syst. Evol. Microbiol.">
        <title>The Global Catalogue of Microorganisms (GCM) 10K type strain sequencing project: providing services to taxonomists for standard genome sequencing and annotation.</title>
        <authorList>
            <consortium name="The Broad Institute Genomics Platform"/>
            <consortium name="The Broad Institute Genome Sequencing Center for Infectious Disease"/>
            <person name="Wu L."/>
            <person name="Ma J."/>
        </authorList>
    </citation>
    <scope>NUCLEOTIDE SEQUENCE [LARGE SCALE GENOMIC DNA]</scope>
    <source>
        <strain evidence="3">JCM 3369</strain>
    </source>
</reference>
<organism evidence="2 3">
    <name type="scientific">Roseibium aestuarii</name>
    <dbReference type="NCBI Taxonomy" id="2600299"/>
    <lineage>
        <taxon>Bacteria</taxon>
        <taxon>Pseudomonadati</taxon>
        <taxon>Pseudomonadota</taxon>
        <taxon>Alphaproteobacteria</taxon>
        <taxon>Hyphomicrobiales</taxon>
        <taxon>Stappiaceae</taxon>
        <taxon>Roseibium</taxon>
    </lineage>
</organism>
<dbReference type="InterPro" id="IPR008228">
    <property type="entry name" value="UCP006173"/>
</dbReference>